<dbReference type="PIRSF" id="PIRSF000371">
    <property type="entry name" value="PFL_act_enz"/>
    <property type="match status" value="1"/>
</dbReference>
<evidence type="ECO:0000256" key="8">
    <source>
        <dbReference type="ARBA" id="ARBA00023014"/>
    </source>
</evidence>
<dbReference type="PROSITE" id="PS01087">
    <property type="entry name" value="RADICAL_ACTIVATING"/>
    <property type="match status" value="1"/>
</dbReference>
<dbReference type="GO" id="GO:0046872">
    <property type="term" value="F:metal ion binding"/>
    <property type="evidence" value="ECO:0007669"/>
    <property type="project" value="UniProtKB-KW"/>
</dbReference>
<dbReference type="InterPro" id="IPR012839">
    <property type="entry name" value="Organic_radical_activase"/>
</dbReference>
<feature type="domain" description="Radical SAM core" evidence="9">
    <location>
        <begin position="20"/>
        <end position="259"/>
    </location>
</feature>
<keyword evidence="7" id="KW-0408">Iron</keyword>
<keyword evidence="11" id="KW-1185">Reference proteome</keyword>
<keyword evidence="8" id="KW-0411">Iron-sulfur</keyword>
<reference evidence="10" key="1">
    <citation type="submission" date="2020-08" db="EMBL/GenBank/DDBJ databases">
        <title>Genome public.</title>
        <authorList>
            <person name="Liu C."/>
            <person name="Sun Q."/>
        </authorList>
    </citation>
    <scope>NUCLEOTIDE SEQUENCE</scope>
    <source>
        <strain evidence="10">NSJ-32</strain>
    </source>
</reference>
<dbReference type="GO" id="GO:0016491">
    <property type="term" value="F:oxidoreductase activity"/>
    <property type="evidence" value="ECO:0007669"/>
    <property type="project" value="UniProtKB-KW"/>
</dbReference>
<dbReference type="SFLD" id="SFLDG01066">
    <property type="entry name" value="organic_radical-activating_enz"/>
    <property type="match status" value="1"/>
</dbReference>
<dbReference type="RefSeq" id="WP_177718016.1">
    <property type="nucleotide sequence ID" value="NZ_JACRSQ010000005.1"/>
</dbReference>
<evidence type="ECO:0000256" key="7">
    <source>
        <dbReference type="ARBA" id="ARBA00023004"/>
    </source>
</evidence>
<dbReference type="CDD" id="cd01335">
    <property type="entry name" value="Radical_SAM"/>
    <property type="match status" value="1"/>
</dbReference>
<evidence type="ECO:0000256" key="4">
    <source>
        <dbReference type="ARBA" id="ARBA00022691"/>
    </source>
</evidence>
<dbReference type="InterPro" id="IPR007197">
    <property type="entry name" value="rSAM"/>
</dbReference>
<keyword evidence="6" id="KW-0560">Oxidoreductase</keyword>
<evidence type="ECO:0000256" key="2">
    <source>
        <dbReference type="ARBA" id="ARBA00009777"/>
    </source>
</evidence>
<evidence type="ECO:0000256" key="1">
    <source>
        <dbReference type="ARBA" id="ARBA00001966"/>
    </source>
</evidence>
<evidence type="ECO:0000256" key="3">
    <source>
        <dbReference type="ARBA" id="ARBA00022485"/>
    </source>
</evidence>
<dbReference type="AlphaFoldDB" id="A0A926I061"/>
<evidence type="ECO:0000256" key="5">
    <source>
        <dbReference type="ARBA" id="ARBA00022723"/>
    </source>
</evidence>
<dbReference type="GO" id="GO:0051539">
    <property type="term" value="F:4 iron, 4 sulfur cluster binding"/>
    <property type="evidence" value="ECO:0007669"/>
    <property type="project" value="UniProtKB-KW"/>
</dbReference>
<evidence type="ECO:0000313" key="11">
    <source>
        <dbReference type="Proteomes" id="UP000657006"/>
    </source>
</evidence>
<dbReference type="PANTHER" id="PTHR30352:SF4">
    <property type="entry name" value="PYRUVATE FORMATE-LYASE 2-ACTIVATING ENZYME"/>
    <property type="match status" value="1"/>
</dbReference>
<dbReference type="Proteomes" id="UP000657006">
    <property type="component" value="Unassembled WGS sequence"/>
</dbReference>
<dbReference type="SFLD" id="SFLDS00029">
    <property type="entry name" value="Radical_SAM"/>
    <property type="match status" value="1"/>
</dbReference>
<dbReference type="InterPro" id="IPR034457">
    <property type="entry name" value="Organic_radical-activating"/>
</dbReference>
<dbReference type="InterPro" id="IPR001989">
    <property type="entry name" value="Radical_activat_CS"/>
</dbReference>
<evidence type="ECO:0000313" key="10">
    <source>
        <dbReference type="EMBL" id="MBC8542854.1"/>
    </source>
</evidence>
<dbReference type="PANTHER" id="PTHR30352">
    <property type="entry name" value="PYRUVATE FORMATE-LYASE-ACTIVATING ENZYME"/>
    <property type="match status" value="1"/>
</dbReference>
<dbReference type="PROSITE" id="PS51918">
    <property type="entry name" value="RADICAL_SAM"/>
    <property type="match status" value="1"/>
</dbReference>
<dbReference type="InterPro" id="IPR058240">
    <property type="entry name" value="rSAM_sf"/>
</dbReference>
<comment type="similarity">
    <text evidence="2">Belongs to the organic radical-activating enzymes family.</text>
</comment>
<comment type="caution">
    <text evidence="10">The sequence shown here is derived from an EMBL/GenBank/DDBJ whole genome shotgun (WGS) entry which is preliminary data.</text>
</comment>
<dbReference type="EMBL" id="JACRSQ010000005">
    <property type="protein sequence ID" value="MBC8542854.1"/>
    <property type="molecule type" value="Genomic_DNA"/>
</dbReference>
<proteinExistence type="inferred from homology"/>
<dbReference type="InterPro" id="IPR013785">
    <property type="entry name" value="Aldolase_TIM"/>
</dbReference>
<dbReference type="SUPFAM" id="SSF102114">
    <property type="entry name" value="Radical SAM enzymes"/>
    <property type="match status" value="1"/>
</dbReference>
<evidence type="ECO:0000256" key="6">
    <source>
        <dbReference type="ARBA" id="ARBA00023002"/>
    </source>
</evidence>
<keyword evidence="4" id="KW-0949">S-adenosyl-L-methionine</keyword>
<dbReference type="Pfam" id="PF04055">
    <property type="entry name" value="Radical_SAM"/>
    <property type="match status" value="1"/>
</dbReference>
<protein>
    <submittedName>
        <fullName evidence="10">Glycyl-radical enzyme activating protein</fullName>
    </submittedName>
</protein>
<comment type="cofactor">
    <cofactor evidence="1">
        <name>[4Fe-4S] cluster</name>
        <dbReference type="ChEBI" id="CHEBI:49883"/>
    </cofactor>
</comment>
<name>A0A926I061_9FIRM</name>
<keyword evidence="5" id="KW-0479">Metal-binding</keyword>
<organism evidence="10 11">
    <name type="scientific">Bianquea renquensis</name>
    <dbReference type="NCBI Taxonomy" id="2763661"/>
    <lineage>
        <taxon>Bacteria</taxon>
        <taxon>Bacillati</taxon>
        <taxon>Bacillota</taxon>
        <taxon>Clostridia</taxon>
        <taxon>Eubacteriales</taxon>
        <taxon>Bianqueaceae</taxon>
        <taxon>Bianquea</taxon>
    </lineage>
</organism>
<dbReference type="Gene3D" id="3.20.20.70">
    <property type="entry name" value="Aldolase class I"/>
    <property type="match status" value="1"/>
</dbReference>
<gene>
    <name evidence="10" type="ORF">H8730_04750</name>
</gene>
<keyword evidence="3" id="KW-0004">4Fe-4S</keyword>
<accession>A0A926I061</accession>
<sequence length="264" mass="29837">METYWQEQGRIFDIQKYSIHDGLGIRTIVFLKGCPLRCRWCCNPESQDYAVQTMRLPGQAAKSVGRDVTVQEVMEEVMKDRPYYTRSNGGLTLSGGECLMQPDFSAALLRAAHAQGINTAIETTAFAPYETMEKLLPYLDYCLMDIKHMDSGKHREFTGQPNERILENAFRVASSTNVKLSIRVPVVPPFNGTVEEITEIARFAERLPGVRELHLLPYHRLGQDKYAGLGRTYALEQLEPPTQGMMQKLLEAAQQFNLECQIGG</sequence>
<dbReference type="NCBIfam" id="TIGR02494">
    <property type="entry name" value="PFLE_PFLC"/>
    <property type="match status" value="1"/>
</dbReference>
<evidence type="ECO:0000259" key="9">
    <source>
        <dbReference type="PROSITE" id="PS51918"/>
    </source>
</evidence>